<dbReference type="FunFam" id="1.20.58.400:FF:000001">
    <property type="entry name" value="Vesicle transport through interaction with t-SNAREs homolog 1A"/>
    <property type="match status" value="1"/>
</dbReference>
<evidence type="ECO:0000256" key="3">
    <source>
        <dbReference type="ARBA" id="ARBA00022448"/>
    </source>
</evidence>
<dbReference type="OrthoDB" id="430637at2759"/>
<dbReference type="GO" id="GO:0005484">
    <property type="term" value="F:SNAP receptor activity"/>
    <property type="evidence" value="ECO:0007669"/>
    <property type="project" value="InterPro"/>
</dbReference>
<keyword evidence="7" id="KW-0333">Golgi apparatus</keyword>
<evidence type="ECO:0000256" key="10">
    <source>
        <dbReference type="ARBA" id="ARBA00046280"/>
    </source>
</evidence>
<dbReference type="Proteomes" id="UP000829291">
    <property type="component" value="Chromosome 1"/>
</dbReference>
<dbReference type="GO" id="GO:0031201">
    <property type="term" value="C:SNARE complex"/>
    <property type="evidence" value="ECO:0007669"/>
    <property type="project" value="TreeGrafter"/>
</dbReference>
<dbReference type="AlphaFoldDB" id="A0A6J0BFH2"/>
<organism evidence="19">
    <name type="scientific">Neodiprion lecontei</name>
    <name type="common">Redheaded pine sawfly</name>
    <dbReference type="NCBI Taxonomy" id="441921"/>
    <lineage>
        <taxon>Eukaryota</taxon>
        <taxon>Metazoa</taxon>
        <taxon>Ecdysozoa</taxon>
        <taxon>Arthropoda</taxon>
        <taxon>Hexapoda</taxon>
        <taxon>Insecta</taxon>
        <taxon>Pterygota</taxon>
        <taxon>Neoptera</taxon>
        <taxon>Endopterygota</taxon>
        <taxon>Hymenoptera</taxon>
        <taxon>Tenthredinoidea</taxon>
        <taxon>Diprionidae</taxon>
        <taxon>Diprioninae</taxon>
        <taxon>Neodiprion</taxon>
    </lineage>
</organism>
<dbReference type="GO" id="GO:0031902">
    <property type="term" value="C:late endosome membrane"/>
    <property type="evidence" value="ECO:0007669"/>
    <property type="project" value="TreeGrafter"/>
</dbReference>
<evidence type="ECO:0000256" key="7">
    <source>
        <dbReference type="ARBA" id="ARBA00023034"/>
    </source>
</evidence>
<dbReference type="FunCoup" id="A0A6J0BFH2">
    <property type="interactions" value="1914"/>
</dbReference>
<dbReference type="InterPro" id="IPR027027">
    <property type="entry name" value="GOSR2/Membrin/Bos1"/>
</dbReference>
<evidence type="ECO:0000256" key="1">
    <source>
        <dbReference type="ARBA" id="ARBA00004194"/>
    </source>
</evidence>
<feature type="region of interest" description="Disordered" evidence="15">
    <location>
        <begin position="82"/>
        <end position="109"/>
    </location>
</feature>
<comment type="subunit">
    <text evidence="11">Interacts with distinct SNARE complexes that contain either STX5 or STX6. Interacts with NAPA and, to a lesser extent, with NAPG. Identified in a complex containing STX6, STX12, VAMP4 and VTI1A.</text>
</comment>
<dbReference type="GO" id="GO:0012507">
    <property type="term" value="C:ER to Golgi transport vesicle membrane"/>
    <property type="evidence" value="ECO:0007669"/>
    <property type="project" value="TreeGrafter"/>
</dbReference>
<dbReference type="InterPro" id="IPR000727">
    <property type="entry name" value="T_SNARE_dom"/>
</dbReference>
<dbReference type="InterPro" id="IPR007705">
    <property type="entry name" value="Vesicle_trsprt_v-SNARE_N"/>
</dbReference>
<protein>
    <recommendedName>
        <fullName evidence="12">Vesicle transport through interaction with t-SNAREs homolog 1A</fullName>
    </recommendedName>
    <alternativeName>
        <fullName evidence="14">Vesicle transport v-SNARE protein Vti1-like 2</fullName>
    </alternativeName>
    <alternativeName>
        <fullName evidence="13">Vti1-rp2</fullName>
    </alternativeName>
</protein>
<accession>A0A6J0BFH2</accession>
<evidence type="ECO:0000256" key="16">
    <source>
        <dbReference type="SAM" id="Phobius"/>
    </source>
</evidence>
<sequence length="220" mass="25010">MATLVDNYEQQYAVLTADITAKISRIAIVNSGEKRALVQDVDRQVEEAQELLEQMELEVRGMSGTARDRLRGRVESHRAELKRLNQEFQSAKRPKDDGGAEGGRDESWDTSITIDQRQRLLDNSDRIERTGRNLQNGYRMVLESEEVGSQVLKDLHDQRETIQRTRGRLRETDAELGRGSRLLSGMIFRAVQQRIALAIVALVLTIVACFVVYYSFKSKG</sequence>
<dbReference type="FunFam" id="1.20.5.110:FF:000078">
    <property type="entry name" value="Vesicle transport through interaction with t-SNAREs 1A"/>
    <property type="match status" value="1"/>
</dbReference>
<dbReference type="GO" id="GO:0006886">
    <property type="term" value="P:intracellular protein transport"/>
    <property type="evidence" value="ECO:0007669"/>
    <property type="project" value="InterPro"/>
</dbReference>
<keyword evidence="4 16" id="KW-0812">Transmembrane</keyword>
<dbReference type="GO" id="GO:0000139">
    <property type="term" value="C:Golgi membrane"/>
    <property type="evidence" value="ECO:0007669"/>
    <property type="project" value="UniProtKB-SubCell"/>
</dbReference>
<dbReference type="PANTHER" id="PTHR21230">
    <property type="entry name" value="VESICLE TRANSPORT V-SNARE PROTEIN VTI1-RELATED"/>
    <property type="match status" value="1"/>
</dbReference>
<comment type="similarity">
    <text evidence="2">Belongs to the VTI1 family.</text>
</comment>
<keyword evidence="18" id="KW-1185">Reference proteome</keyword>
<dbReference type="GO" id="GO:0016236">
    <property type="term" value="P:macroautophagy"/>
    <property type="evidence" value="ECO:0007669"/>
    <property type="project" value="TreeGrafter"/>
</dbReference>
<dbReference type="SUPFAM" id="SSF58038">
    <property type="entry name" value="SNARE fusion complex"/>
    <property type="match status" value="1"/>
</dbReference>
<evidence type="ECO:0000256" key="4">
    <source>
        <dbReference type="ARBA" id="ARBA00022692"/>
    </source>
</evidence>
<evidence type="ECO:0000259" key="17">
    <source>
        <dbReference type="SMART" id="SM00397"/>
    </source>
</evidence>
<dbReference type="CDD" id="cd15891">
    <property type="entry name" value="SNARE_Vti1a"/>
    <property type="match status" value="1"/>
</dbReference>
<feature type="transmembrane region" description="Helical" evidence="16">
    <location>
        <begin position="195"/>
        <end position="216"/>
    </location>
</feature>
<dbReference type="GeneID" id="107219441"/>
<dbReference type="GO" id="GO:0000149">
    <property type="term" value="F:SNARE binding"/>
    <property type="evidence" value="ECO:0007669"/>
    <property type="project" value="TreeGrafter"/>
</dbReference>
<dbReference type="Gene3D" id="1.20.58.400">
    <property type="entry name" value="t-snare proteins"/>
    <property type="match status" value="1"/>
</dbReference>
<evidence type="ECO:0000256" key="15">
    <source>
        <dbReference type="SAM" id="MobiDB-lite"/>
    </source>
</evidence>
<dbReference type="PIRSF" id="PIRSF028865">
    <property type="entry name" value="Membrin-2"/>
    <property type="match status" value="1"/>
</dbReference>
<evidence type="ECO:0000256" key="2">
    <source>
        <dbReference type="ARBA" id="ARBA00006108"/>
    </source>
</evidence>
<evidence type="ECO:0000256" key="13">
    <source>
        <dbReference type="ARBA" id="ARBA00081711"/>
    </source>
</evidence>
<dbReference type="SMART" id="SM00397">
    <property type="entry name" value="t_SNARE"/>
    <property type="match status" value="1"/>
</dbReference>
<dbReference type="RefSeq" id="XP_015513151.1">
    <property type="nucleotide sequence ID" value="XM_015657665.2"/>
</dbReference>
<dbReference type="GO" id="GO:0005829">
    <property type="term" value="C:cytosol"/>
    <property type="evidence" value="ECO:0007669"/>
    <property type="project" value="GOC"/>
</dbReference>
<evidence type="ECO:0000256" key="8">
    <source>
        <dbReference type="ARBA" id="ARBA00023054"/>
    </source>
</evidence>
<evidence type="ECO:0000313" key="19">
    <source>
        <dbReference type="RefSeq" id="XP_015513151.1"/>
    </source>
</evidence>
<keyword evidence="6 16" id="KW-1133">Transmembrane helix</keyword>
<keyword evidence="5" id="KW-0653">Protein transport</keyword>
<dbReference type="GO" id="GO:0048280">
    <property type="term" value="P:vesicle fusion with Golgi apparatus"/>
    <property type="evidence" value="ECO:0007669"/>
    <property type="project" value="TreeGrafter"/>
</dbReference>
<feature type="compositionally biased region" description="Basic and acidic residues" evidence="15">
    <location>
        <begin position="93"/>
        <end position="107"/>
    </location>
</feature>
<comment type="subcellular location">
    <subcellularLocation>
        <location evidence="10">Endomembrane system</location>
        <topology evidence="10">Single-pass type IV membrane protein</topology>
    </subcellularLocation>
    <subcellularLocation>
        <location evidence="1">Golgi apparatus membrane</location>
        <topology evidence="1">Single-pass membrane protein</topology>
    </subcellularLocation>
</comment>
<evidence type="ECO:0000313" key="18">
    <source>
        <dbReference type="Proteomes" id="UP000829291"/>
    </source>
</evidence>
<proteinExistence type="inferred from homology"/>
<dbReference type="Gene3D" id="1.20.5.110">
    <property type="match status" value="1"/>
</dbReference>
<dbReference type="SUPFAM" id="SSF47661">
    <property type="entry name" value="t-snare proteins"/>
    <property type="match status" value="1"/>
</dbReference>
<dbReference type="Pfam" id="PF05008">
    <property type="entry name" value="V-SNARE"/>
    <property type="match status" value="1"/>
</dbReference>
<feature type="domain" description="T-SNARE coiled-coil homology" evidence="17">
    <location>
        <begin position="119"/>
        <end position="186"/>
    </location>
</feature>
<dbReference type="Pfam" id="PF12352">
    <property type="entry name" value="V-SNARE_C"/>
    <property type="match status" value="1"/>
</dbReference>
<evidence type="ECO:0000256" key="11">
    <source>
        <dbReference type="ARBA" id="ARBA00065755"/>
    </source>
</evidence>
<name>A0A6J0BFH2_NEOLC</name>
<dbReference type="PANTHER" id="PTHR21230:SF26">
    <property type="entry name" value="VESICLE TRANSPORT THROUGH INTERACTION WITH T-SNARES HOMOLOG 1A"/>
    <property type="match status" value="1"/>
</dbReference>
<keyword evidence="8" id="KW-0175">Coiled coil</keyword>
<dbReference type="InParanoid" id="A0A6J0BFH2"/>
<evidence type="ECO:0000256" key="5">
    <source>
        <dbReference type="ARBA" id="ARBA00022927"/>
    </source>
</evidence>
<dbReference type="GO" id="GO:0005789">
    <property type="term" value="C:endoplasmic reticulum membrane"/>
    <property type="evidence" value="ECO:0007669"/>
    <property type="project" value="TreeGrafter"/>
</dbReference>
<evidence type="ECO:0000256" key="12">
    <source>
        <dbReference type="ARBA" id="ARBA00071612"/>
    </source>
</evidence>
<gene>
    <name evidence="19" type="primary">LOC107219441</name>
</gene>
<dbReference type="KEGG" id="nlo:107219441"/>
<dbReference type="GO" id="GO:0042147">
    <property type="term" value="P:retrograde transport, endosome to Golgi"/>
    <property type="evidence" value="ECO:0007669"/>
    <property type="project" value="TreeGrafter"/>
</dbReference>
<evidence type="ECO:0000256" key="14">
    <source>
        <dbReference type="ARBA" id="ARBA00082368"/>
    </source>
</evidence>
<dbReference type="CTD" id="143187"/>
<keyword evidence="9 16" id="KW-0472">Membrane</keyword>
<evidence type="ECO:0000256" key="6">
    <source>
        <dbReference type="ARBA" id="ARBA00022989"/>
    </source>
</evidence>
<dbReference type="GO" id="GO:0006896">
    <property type="term" value="P:Golgi to vacuole transport"/>
    <property type="evidence" value="ECO:0007669"/>
    <property type="project" value="TreeGrafter"/>
</dbReference>
<keyword evidence="3" id="KW-0813">Transport</keyword>
<dbReference type="InterPro" id="IPR010989">
    <property type="entry name" value="SNARE"/>
</dbReference>
<dbReference type="InterPro" id="IPR038407">
    <property type="entry name" value="v-SNARE_N_sf"/>
</dbReference>
<evidence type="ECO:0000256" key="9">
    <source>
        <dbReference type="ARBA" id="ARBA00023136"/>
    </source>
</evidence>
<dbReference type="GO" id="GO:0006891">
    <property type="term" value="P:intra-Golgi vesicle-mediated transport"/>
    <property type="evidence" value="ECO:0007669"/>
    <property type="project" value="TreeGrafter"/>
</dbReference>
<reference evidence="19" key="1">
    <citation type="submission" date="2025-08" db="UniProtKB">
        <authorList>
            <consortium name="RefSeq"/>
        </authorList>
    </citation>
    <scope>IDENTIFICATION</scope>
    <source>
        <tissue evidence="19">Thorax and Abdomen</tissue>
    </source>
</reference>